<comment type="caution">
    <text evidence="10">The sequence shown here is derived from an EMBL/GenBank/DDBJ whole genome shotgun (WGS) entry which is preliminary data.</text>
</comment>
<dbReference type="OrthoDB" id="6020543at2759"/>
<name>A0A834HMM6_RHYFE</name>
<feature type="domain" description="Chitin-binding type-2" evidence="8">
    <location>
        <begin position="35"/>
        <end position="93"/>
    </location>
</feature>
<accession>A0A834HMM6</accession>
<evidence type="ECO:0000313" key="10">
    <source>
        <dbReference type="EMBL" id="KAF7265037.1"/>
    </source>
</evidence>
<evidence type="ECO:0000256" key="5">
    <source>
        <dbReference type="ARBA" id="ARBA00023180"/>
    </source>
</evidence>
<keyword evidence="3" id="KW-0677">Repeat</keyword>
<feature type="signal peptide" evidence="7">
    <location>
        <begin position="1"/>
        <end position="25"/>
    </location>
</feature>
<keyword evidence="5" id="KW-0325">Glycoprotein</keyword>
<evidence type="ECO:0000256" key="4">
    <source>
        <dbReference type="ARBA" id="ARBA00023157"/>
    </source>
</evidence>
<feature type="non-terminal residue" evidence="10">
    <location>
        <position position="1"/>
    </location>
</feature>
<reference evidence="10" key="1">
    <citation type="submission" date="2020-08" db="EMBL/GenBank/DDBJ databases">
        <title>Genome sequencing and assembly of the red palm weevil Rhynchophorus ferrugineus.</title>
        <authorList>
            <person name="Dias G.B."/>
            <person name="Bergman C.M."/>
            <person name="Manee M."/>
        </authorList>
    </citation>
    <scope>NUCLEOTIDE SEQUENCE</scope>
    <source>
        <strain evidence="10">AA-2017</strain>
        <tissue evidence="10">Whole larva</tissue>
    </source>
</reference>
<dbReference type="EMBL" id="JAACXV010015153">
    <property type="protein sequence ID" value="KAF7265037.1"/>
    <property type="molecule type" value="Genomic_DNA"/>
</dbReference>
<proteinExistence type="predicted"/>
<gene>
    <name evidence="11" type="ORF">GWI33_013228</name>
    <name evidence="10" type="ORF">GWI33_021674</name>
    <name evidence="9" type="ORF">GWI33_021675</name>
</gene>
<dbReference type="InterPro" id="IPR002557">
    <property type="entry name" value="Chitin-bd_dom"/>
</dbReference>
<dbReference type="AlphaFoldDB" id="A0A834HMM6"/>
<dbReference type="EMBL" id="JAACXV010013092">
    <property type="protein sequence ID" value="KAF7274091.1"/>
    <property type="molecule type" value="Genomic_DNA"/>
</dbReference>
<dbReference type="EMBL" id="JAACXV010015154">
    <property type="protein sequence ID" value="KAF7265036.1"/>
    <property type="molecule type" value="Genomic_DNA"/>
</dbReference>
<dbReference type="InterPro" id="IPR051940">
    <property type="entry name" value="Chitin_bind-dev_reg"/>
</dbReference>
<keyword evidence="12" id="KW-1185">Reference proteome</keyword>
<dbReference type="PROSITE" id="PS50940">
    <property type="entry name" value="CHIT_BIND_II"/>
    <property type="match status" value="1"/>
</dbReference>
<protein>
    <recommendedName>
        <fullName evidence="8">Chitin-binding type-2 domain-containing protein</fullName>
    </recommendedName>
</protein>
<evidence type="ECO:0000256" key="7">
    <source>
        <dbReference type="SAM" id="SignalP"/>
    </source>
</evidence>
<dbReference type="PANTHER" id="PTHR23301">
    <property type="entry name" value="CHITIN BINDING PERITROPHIN-A"/>
    <property type="match status" value="1"/>
</dbReference>
<keyword evidence="1" id="KW-0147">Chitin-binding</keyword>
<dbReference type="PANTHER" id="PTHR23301:SF0">
    <property type="entry name" value="CHITIN-BINDING TYPE-2 DOMAIN-CONTAINING PROTEIN-RELATED"/>
    <property type="match status" value="1"/>
</dbReference>
<feature type="chain" id="PRO_5033642692" description="Chitin-binding type-2 domain-containing protein" evidence="7">
    <location>
        <begin position="26"/>
        <end position="165"/>
    </location>
</feature>
<evidence type="ECO:0000256" key="1">
    <source>
        <dbReference type="ARBA" id="ARBA00022669"/>
    </source>
</evidence>
<dbReference type="GO" id="GO:0008061">
    <property type="term" value="F:chitin binding"/>
    <property type="evidence" value="ECO:0007669"/>
    <property type="project" value="UniProtKB-KW"/>
</dbReference>
<dbReference type="SMART" id="SM00494">
    <property type="entry name" value="ChtBD2"/>
    <property type="match status" value="1"/>
</dbReference>
<evidence type="ECO:0000256" key="2">
    <source>
        <dbReference type="ARBA" id="ARBA00022729"/>
    </source>
</evidence>
<evidence type="ECO:0000259" key="8">
    <source>
        <dbReference type="PROSITE" id="PS50940"/>
    </source>
</evidence>
<evidence type="ECO:0000313" key="11">
    <source>
        <dbReference type="EMBL" id="KAF7274091.1"/>
    </source>
</evidence>
<dbReference type="SUPFAM" id="SSF57625">
    <property type="entry name" value="Invertebrate chitin-binding proteins"/>
    <property type="match status" value="1"/>
</dbReference>
<dbReference type="Gene3D" id="2.170.140.10">
    <property type="entry name" value="Chitin binding domain"/>
    <property type="match status" value="1"/>
</dbReference>
<sequence>MFSTKRVLKLVVPLVVASLFCISTGALIDVYEPVPTDCPAVDGGQPVYFPAVNCSKFWECSDGMPYLFTCPTGLIFDENLEVCDLPAVSNCTGQGWSTTNRPETTSSLPTTESTISTTSSTEQPTTTPSISTTTQPSTTTQLPSTTSPTTTSSSTTTPTRPSTTT</sequence>
<keyword evidence="2 7" id="KW-0732">Signal</keyword>
<feature type="region of interest" description="Disordered" evidence="6">
    <location>
        <begin position="94"/>
        <end position="165"/>
    </location>
</feature>
<dbReference type="InterPro" id="IPR036508">
    <property type="entry name" value="Chitin-bd_dom_sf"/>
</dbReference>
<evidence type="ECO:0000313" key="9">
    <source>
        <dbReference type="EMBL" id="KAF7265036.1"/>
    </source>
</evidence>
<evidence type="ECO:0000313" key="12">
    <source>
        <dbReference type="Proteomes" id="UP000625711"/>
    </source>
</evidence>
<evidence type="ECO:0000256" key="3">
    <source>
        <dbReference type="ARBA" id="ARBA00022737"/>
    </source>
</evidence>
<feature type="compositionally biased region" description="Low complexity" evidence="6">
    <location>
        <begin position="101"/>
        <end position="165"/>
    </location>
</feature>
<evidence type="ECO:0000256" key="6">
    <source>
        <dbReference type="SAM" id="MobiDB-lite"/>
    </source>
</evidence>
<dbReference type="Proteomes" id="UP000625711">
    <property type="component" value="Unassembled WGS sequence"/>
</dbReference>
<dbReference type="Pfam" id="PF01607">
    <property type="entry name" value="CBM_14"/>
    <property type="match status" value="1"/>
</dbReference>
<organism evidence="10 12">
    <name type="scientific">Rhynchophorus ferrugineus</name>
    <name type="common">Red palm weevil</name>
    <name type="synonym">Curculio ferrugineus</name>
    <dbReference type="NCBI Taxonomy" id="354439"/>
    <lineage>
        <taxon>Eukaryota</taxon>
        <taxon>Metazoa</taxon>
        <taxon>Ecdysozoa</taxon>
        <taxon>Arthropoda</taxon>
        <taxon>Hexapoda</taxon>
        <taxon>Insecta</taxon>
        <taxon>Pterygota</taxon>
        <taxon>Neoptera</taxon>
        <taxon>Endopterygota</taxon>
        <taxon>Coleoptera</taxon>
        <taxon>Polyphaga</taxon>
        <taxon>Cucujiformia</taxon>
        <taxon>Curculionidae</taxon>
        <taxon>Dryophthorinae</taxon>
        <taxon>Rhynchophorus</taxon>
    </lineage>
</organism>
<keyword evidence="4" id="KW-1015">Disulfide bond</keyword>
<dbReference type="GO" id="GO:0005576">
    <property type="term" value="C:extracellular region"/>
    <property type="evidence" value="ECO:0007669"/>
    <property type="project" value="InterPro"/>
</dbReference>